<comment type="similarity">
    <text evidence="2">Belongs to the LptD family.</text>
</comment>
<evidence type="ECO:0000259" key="4">
    <source>
        <dbReference type="Pfam" id="PF04453"/>
    </source>
</evidence>
<feature type="region of interest" description="Disordered" evidence="3">
    <location>
        <begin position="42"/>
        <end position="68"/>
    </location>
</feature>
<dbReference type="InterPro" id="IPR007543">
    <property type="entry name" value="LptD_C"/>
</dbReference>
<dbReference type="Proteomes" id="UP000317199">
    <property type="component" value="Chromosome"/>
</dbReference>
<dbReference type="GO" id="GO:0009279">
    <property type="term" value="C:cell outer membrane"/>
    <property type="evidence" value="ECO:0007669"/>
    <property type="project" value="UniProtKB-SubCell"/>
</dbReference>
<organism evidence="5 6">
    <name type="scientific">Marilutibacter alkalisoli</name>
    <dbReference type="NCBI Taxonomy" id="2591633"/>
    <lineage>
        <taxon>Bacteria</taxon>
        <taxon>Pseudomonadati</taxon>
        <taxon>Pseudomonadota</taxon>
        <taxon>Gammaproteobacteria</taxon>
        <taxon>Lysobacterales</taxon>
        <taxon>Lysobacteraceae</taxon>
        <taxon>Marilutibacter</taxon>
    </lineage>
</organism>
<proteinExistence type="inferred from homology"/>
<dbReference type="RefSeq" id="WP_141624114.1">
    <property type="nucleotide sequence ID" value="NZ_CP041242.1"/>
</dbReference>
<dbReference type="GO" id="GO:0015920">
    <property type="term" value="P:lipopolysaccharide transport"/>
    <property type="evidence" value="ECO:0007669"/>
    <property type="project" value="InterPro"/>
</dbReference>
<feature type="domain" description="LptD C-terminal" evidence="4">
    <location>
        <begin position="320"/>
        <end position="690"/>
    </location>
</feature>
<dbReference type="InterPro" id="IPR050218">
    <property type="entry name" value="LptD"/>
</dbReference>
<comment type="subcellular location">
    <subcellularLocation>
        <location evidence="2">Cell outer membrane</location>
    </subcellularLocation>
</comment>
<comment type="subunit">
    <text evidence="2">Component of the lipopolysaccharide transport and assembly complex. Interacts with LptE and LptA.</text>
</comment>
<feature type="signal peptide" evidence="2">
    <location>
        <begin position="1"/>
        <end position="22"/>
    </location>
</feature>
<comment type="function">
    <text evidence="2">Together with LptE, is involved in the assembly of lipopolysaccharide (LPS) at the surface of the outer membrane.</text>
</comment>
<comment type="caution">
    <text evidence="2">Lacks conserved residue(s) required for the propagation of feature annotation.</text>
</comment>
<dbReference type="GO" id="GO:0043165">
    <property type="term" value="P:Gram-negative-bacterium-type cell outer membrane assembly"/>
    <property type="evidence" value="ECO:0007669"/>
    <property type="project" value="UniProtKB-UniRule"/>
</dbReference>
<reference evidence="5 6" key="1">
    <citation type="submission" date="2019-06" db="EMBL/GenBank/DDBJ databases">
        <title>Lysobacter alkalisoli sp. nov. isolated from saline-alkali soil.</title>
        <authorList>
            <person name="Sun J.-Q."/>
            <person name="Xu L."/>
        </authorList>
    </citation>
    <scope>NUCLEOTIDE SEQUENCE [LARGE SCALE GENOMIC DNA]</scope>
    <source>
        <strain evidence="5 6">SJ-36</strain>
    </source>
</reference>
<dbReference type="PANTHER" id="PTHR30189">
    <property type="entry name" value="LPS-ASSEMBLY PROTEIN"/>
    <property type="match status" value="1"/>
</dbReference>
<dbReference type="InterPro" id="IPR020889">
    <property type="entry name" value="LipoPS_assembly_LptD"/>
</dbReference>
<keyword evidence="2" id="KW-0732">Signal</keyword>
<protein>
    <recommendedName>
        <fullName evidence="2">LPS-assembly protein LptD</fullName>
    </recommendedName>
</protein>
<dbReference type="AlphaFoldDB" id="A0A514BTS2"/>
<evidence type="ECO:0000256" key="1">
    <source>
        <dbReference type="ARBA" id="ARBA00023237"/>
    </source>
</evidence>
<keyword evidence="6" id="KW-1185">Reference proteome</keyword>
<dbReference type="HAMAP" id="MF_01411">
    <property type="entry name" value="LPS_assembly_LptD"/>
    <property type="match status" value="1"/>
</dbReference>
<name>A0A514BTS2_9GAMM</name>
<gene>
    <name evidence="2 5" type="primary">lptD</name>
    <name evidence="5" type="ORF">FKV23_12345</name>
</gene>
<dbReference type="KEGG" id="lyj:FKV23_12345"/>
<dbReference type="EMBL" id="CP041242">
    <property type="protein sequence ID" value="QDH70782.1"/>
    <property type="molecule type" value="Genomic_DNA"/>
</dbReference>
<dbReference type="OrthoDB" id="9760225at2"/>
<sequence length="793" mass="90969" precursor="true">MRKSLRLLPLSLCIALALPAIAAEDEEDWRLCPIGDVVPAFGDTPLPEGSPADRQDAPTDIEGGSLTRAGTGENIVVQDNVRLDRGDQSLFTDVLSYNEESGQYSAEGSVRYQDSGLRIVAERAKGDQYADHHRIEQLQYQLVERRGHGGADHIELRGSQGTLVGSTYTTCDPANPHWQFRAQRIDIDTEEGMAVARNAVLRVGDVPVLYVPWFMFPIDDRRRTGLLYPSISMSNRNGFDWKQPIYLNLAPNYDATLEPRYMSRRGALLGGEFRWLYPRGRGKVYGEWMPHDDLPGRRPDRYLLDNNGNPIPGATLPEDDRGLFRLDTLHNLNRTWHARANLGWISDTHYLDDFSNSLFGRSSYSMTSTAGLYGRGRYWDAGLMADYQQLTDYTVDESSLRYHRLPRAYYNWTQPFGRWFEAGINAEAVRFQHEVRVQEGSRLDLKPYISMPLEGASWFLRPTLAWRHTAYNLDYTPTNGDGDRSPSRSMPIFSVDAGLFFDRTATIRGDHYLHTLEPRIYYLNVPYRDQDGLPTFDTRALTYTWGQLFRDNRYSGADRQTDANQLTTSLTTRLINDEDGRERLAASMGRIQYFDDVQTTLNRERPIEQGKSAWIADLSVTPSDRWNINVGYQWDPKLRGEDLASLRVRYLFRDTGVVNLGYRYRRHPTSRDDLLEQVDFSFLYPVNDNWSLVGRYYYSLFDHKLLESIAGVQWESCCIAARLVARRYVRNRDGDLDNSLRLEFEFKGLGSAGQKTERELRRAILGYDRDDLYLVPPSLITDDDVESSPDPIL</sequence>
<evidence type="ECO:0000313" key="5">
    <source>
        <dbReference type="EMBL" id="QDH70782.1"/>
    </source>
</evidence>
<dbReference type="Pfam" id="PF04453">
    <property type="entry name" value="LptD"/>
    <property type="match status" value="1"/>
</dbReference>
<evidence type="ECO:0000313" key="6">
    <source>
        <dbReference type="Proteomes" id="UP000317199"/>
    </source>
</evidence>
<keyword evidence="2" id="KW-0472">Membrane</keyword>
<accession>A0A514BTS2</accession>
<keyword evidence="1 2" id="KW-0998">Cell outer membrane</keyword>
<feature type="chain" id="PRO_5022277600" description="LPS-assembly protein LptD" evidence="2">
    <location>
        <begin position="23"/>
        <end position="793"/>
    </location>
</feature>
<evidence type="ECO:0000256" key="3">
    <source>
        <dbReference type="SAM" id="MobiDB-lite"/>
    </source>
</evidence>
<dbReference type="GO" id="GO:1990351">
    <property type="term" value="C:transporter complex"/>
    <property type="evidence" value="ECO:0007669"/>
    <property type="project" value="TreeGrafter"/>
</dbReference>
<dbReference type="PANTHER" id="PTHR30189:SF1">
    <property type="entry name" value="LPS-ASSEMBLY PROTEIN LPTD"/>
    <property type="match status" value="1"/>
</dbReference>
<evidence type="ECO:0000256" key="2">
    <source>
        <dbReference type="HAMAP-Rule" id="MF_01411"/>
    </source>
</evidence>